<dbReference type="EMBL" id="MN740827">
    <property type="protein sequence ID" value="QHU13820.1"/>
    <property type="molecule type" value="Genomic_DNA"/>
</dbReference>
<sequence length="187" mass="21676">MNTSHKDYIEYLKISEDWPLDDWSITKECFDKIIEILPFGKVILEIGSGHSTRLLSQFYTMISLESSIDWMNKYKSFYHYIPLKPMTSTYFGETVWLDIDTLTYVLKDMTYDLLLVDAGGDRVGIIDNISLFKSDIPIIFDDTMNTDYLRCATLVSEQLNKSCTTYQCAVNKSVVSWFDGKKFTLLN</sequence>
<accession>A0A6C0KAG9</accession>
<proteinExistence type="predicted"/>
<organism evidence="1">
    <name type="scientific">viral metagenome</name>
    <dbReference type="NCBI Taxonomy" id="1070528"/>
    <lineage>
        <taxon>unclassified sequences</taxon>
        <taxon>metagenomes</taxon>
        <taxon>organismal metagenomes</taxon>
    </lineage>
</organism>
<reference evidence="1" key="1">
    <citation type="journal article" date="2020" name="Nature">
        <title>Giant virus diversity and host interactions through global metagenomics.</title>
        <authorList>
            <person name="Schulz F."/>
            <person name="Roux S."/>
            <person name="Paez-Espino D."/>
            <person name="Jungbluth S."/>
            <person name="Walsh D.A."/>
            <person name="Denef V.J."/>
            <person name="McMahon K.D."/>
            <person name="Konstantinidis K.T."/>
            <person name="Eloe-Fadrosh E.A."/>
            <person name="Kyrpides N.C."/>
            <person name="Woyke T."/>
        </authorList>
    </citation>
    <scope>NUCLEOTIDE SEQUENCE</scope>
    <source>
        <strain evidence="1">GVMAG-S-1101182-85</strain>
    </source>
</reference>
<name>A0A6C0KAG9_9ZZZZ</name>
<dbReference type="Gene3D" id="3.40.50.150">
    <property type="entry name" value="Vaccinia Virus protein VP39"/>
    <property type="match status" value="1"/>
</dbReference>
<dbReference type="InterPro" id="IPR029063">
    <property type="entry name" value="SAM-dependent_MTases_sf"/>
</dbReference>
<dbReference type="AlphaFoldDB" id="A0A6C0KAG9"/>
<evidence type="ECO:0000313" key="1">
    <source>
        <dbReference type="EMBL" id="QHU13820.1"/>
    </source>
</evidence>
<protein>
    <recommendedName>
        <fullName evidence="2">Methyltransferase</fullName>
    </recommendedName>
</protein>
<evidence type="ECO:0008006" key="2">
    <source>
        <dbReference type="Google" id="ProtNLM"/>
    </source>
</evidence>